<feature type="domain" description="Periplasmic binding protein" evidence="4">
    <location>
        <begin position="51"/>
        <end position="300"/>
    </location>
</feature>
<comment type="caution">
    <text evidence="5">The sequence shown here is derived from an EMBL/GenBank/DDBJ whole genome shotgun (WGS) entry which is preliminary data.</text>
</comment>
<dbReference type="EMBL" id="QRDZ01000033">
    <property type="protein sequence ID" value="RED58762.1"/>
    <property type="molecule type" value="Genomic_DNA"/>
</dbReference>
<evidence type="ECO:0000256" key="2">
    <source>
        <dbReference type="ARBA" id="ARBA00007639"/>
    </source>
</evidence>
<keyword evidence="6" id="KW-1185">Reference proteome</keyword>
<evidence type="ECO:0000313" key="6">
    <source>
        <dbReference type="Proteomes" id="UP000256977"/>
    </source>
</evidence>
<evidence type="ECO:0000256" key="3">
    <source>
        <dbReference type="ARBA" id="ARBA00022729"/>
    </source>
</evidence>
<sequence length="330" mass="35823">MARRSDTKRLLTFVLAVLAVTLAGSYGLAALRGNEADKPLNVTVVIKSVSKEMEFWQVLSEGVHAAAKEFGVNARVVGPQRETDIDVQIDMLRQVVREKPDVILLAAADYNRLAPLADEIDKAGIPLITIDSGVNSEVPRGFIATDNVEAGKKAARKLAELLEGPSQIAVISYVKETATQIERERGVREVLEPDGRFEIVGTYYSNGDENIAYETTKELLREYPDLKGVVGLNEPSSVGAGRAIKDMGRGGEVLLVGFDSSVDEVRLLEEGVIQATVVQRPFNMGYLGVKTAVDLSAGRKAPASTDTGSIVITKANMYEEENQQLVFPFK</sequence>
<protein>
    <submittedName>
        <fullName evidence="5">Monosaccharide ABC transporter substrate-binding protein (CUT2 family)</fullName>
    </submittedName>
</protein>
<gene>
    <name evidence="5" type="ORF">DFP98_133112</name>
</gene>
<dbReference type="CDD" id="cd20006">
    <property type="entry name" value="PBP1_ABC_sugar_binding-like"/>
    <property type="match status" value="1"/>
</dbReference>
<dbReference type="GO" id="GO:0030246">
    <property type="term" value="F:carbohydrate binding"/>
    <property type="evidence" value="ECO:0007669"/>
    <property type="project" value="UniProtKB-ARBA"/>
</dbReference>
<dbReference type="Gene3D" id="3.40.50.2300">
    <property type="match status" value="2"/>
</dbReference>
<dbReference type="GO" id="GO:0030313">
    <property type="term" value="C:cell envelope"/>
    <property type="evidence" value="ECO:0007669"/>
    <property type="project" value="UniProtKB-SubCell"/>
</dbReference>
<evidence type="ECO:0000256" key="1">
    <source>
        <dbReference type="ARBA" id="ARBA00004196"/>
    </source>
</evidence>
<reference evidence="5 6" key="1">
    <citation type="submission" date="2018-07" db="EMBL/GenBank/DDBJ databases">
        <title>Genomic Encyclopedia of Type Strains, Phase III (KMG-III): the genomes of soil and plant-associated and newly described type strains.</title>
        <authorList>
            <person name="Whitman W."/>
        </authorList>
    </citation>
    <scope>NUCLEOTIDE SEQUENCE [LARGE SCALE GENOMIC DNA]</scope>
    <source>
        <strain evidence="5 6">CECT 7287</strain>
    </source>
</reference>
<dbReference type="InterPro" id="IPR028082">
    <property type="entry name" value="Peripla_BP_I"/>
</dbReference>
<dbReference type="PANTHER" id="PTHR46847:SF1">
    <property type="entry name" value="D-ALLOSE-BINDING PERIPLASMIC PROTEIN-RELATED"/>
    <property type="match status" value="1"/>
</dbReference>
<evidence type="ECO:0000259" key="4">
    <source>
        <dbReference type="Pfam" id="PF13407"/>
    </source>
</evidence>
<evidence type="ECO:0000313" key="5">
    <source>
        <dbReference type="EMBL" id="RED58762.1"/>
    </source>
</evidence>
<accession>A0A3D9IAH0</accession>
<dbReference type="OrthoDB" id="6196975at2"/>
<proteinExistence type="inferred from homology"/>
<comment type="subcellular location">
    <subcellularLocation>
        <location evidence="1">Cell envelope</location>
    </subcellularLocation>
</comment>
<dbReference type="SUPFAM" id="SSF53822">
    <property type="entry name" value="Periplasmic binding protein-like I"/>
    <property type="match status" value="1"/>
</dbReference>
<dbReference type="InterPro" id="IPR025997">
    <property type="entry name" value="SBP_2_dom"/>
</dbReference>
<dbReference type="Pfam" id="PF13407">
    <property type="entry name" value="Peripla_BP_4"/>
    <property type="match status" value="1"/>
</dbReference>
<keyword evidence="3" id="KW-0732">Signal</keyword>
<comment type="similarity">
    <text evidence="2">Belongs to the bacterial solute-binding protein 2 family.</text>
</comment>
<organism evidence="5 6">
    <name type="scientific">Cohnella phaseoli</name>
    <dbReference type="NCBI Taxonomy" id="456490"/>
    <lineage>
        <taxon>Bacteria</taxon>
        <taxon>Bacillati</taxon>
        <taxon>Bacillota</taxon>
        <taxon>Bacilli</taxon>
        <taxon>Bacillales</taxon>
        <taxon>Paenibacillaceae</taxon>
        <taxon>Cohnella</taxon>
    </lineage>
</organism>
<name>A0A3D9IAH0_9BACL</name>
<dbReference type="AlphaFoldDB" id="A0A3D9IAH0"/>
<dbReference type="Proteomes" id="UP000256977">
    <property type="component" value="Unassembled WGS sequence"/>
</dbReference>
<dbReference type="RefSeq" id="WP_116064511.1">
    <property type="nucleotide sequence ID" value="NZ_QRDZ01000033.1"/>
</dbReference>
<dbReference type="PANTHER" id="PTHR46847">
    <property type="entry name" value="D-ALLOSE-BINDING PERIPLASMIC PROTEIN-RELATED"/>
    <property type="match status" value="1"/>
</dbReference>